<feature type="signal peptide" evidence="5">
    <location>
        <begin position="1"/>
        <end position="16"/>
    </location>
</feature>
<dbReference type="Proteomes" id="UP001497472">
    <property type="component" value="Unassembled WGS sequence"/>
</dbReference>
<name>A0AAV1JVN5_9NEOP</name>
<comment type="caution">
    <text evidence="6">The sequence shown here is derived from an EMBL/GenBank/DDBJ whole genome shotgun (WGS) entry which is preliminary data.</text>
</comment>
<dbReference type="GO" id="GO:0008010">
    <property type="term" value="F:structural constituent of chitin-based larval cuticle"/>
    <property type="evidence" value="ECO:0007669"/>
    <property type="project" value="TreeGrafter"/>
</dbReference>
<feature type="compositionally biased region" description="Basic and acidic residues" evidence="4">
    <location>
        <begin position="277"/>
        <end position="287"/>
    </location>
</feature>
<accession>A0AAV1JVN5</accession>
<reference evidence="6 7" key="1">
    <citation type="submission" date="2023-11" db="EMBL/GenBank/DDBJ databases">
        <authorList>
            <person name="Okamura Y."/>
        </authorList>
    </citation>
    <scope>NUCLEOTIDE SEQUENCE [LARGE SCALE GENOMIC DNA]</scope>
</reference>
<dbReference type="PROSITE" id="PS00233">
    <property type="entry name" value="CHIT_BIND_RR_1"/>
    <property type="match status" value="1"/>
</dbReference>
<dbReference type="AlphaFoldDB" id="A0AAV1JVN5"/>
<dbReference type="Pfam" id="PF00379">
    <property type="entry name" value="Chitin_bind_4"/>
    <property type="match status" value="1"/>
</dbReference>
<evidence type="ECO:0008006" key="8">
    <source>
        <dbReference type="Google" id="ProtNLM"/>
    </source>
</evidence>
<dbReference type="InterPro" id="IPR031311">
    <property type="entry name" value="CHIT_BIND_RR_consensus"/>
</dbReference>
<evidence type="ECO:0000256" key="4">
    <source>
        <dbReference type="SAM" id="MobiDB-lite"/>
    </source>
</evidence>
<feature type="chain" id="PRO_5043707307" description="Cuticle protein" evidence="5">
    <location>
        <begin position="17"/>
        <end position="383"/>
    </location>
</feature>
<dbReference type="PROSITE" id="PS51155">
    <property type="entry name" value="CHIT_BIND_RR_2"/>
    <property type="match status" value="1"/>
</dbReference>
<sequence length="383" mass="43385">MWRLLTIVAICGLSAAIKVPVNNLEEAQLTDIDKLSSIPIYHSNEGTSRLVLSNSQKPLQVHEAIETPATILLPPSEEVLKYYKRQDLAEQNDWYPIAPSSTKLPIQSLIPKPEPTDIIVGNFRAGKMHLRDALPPTPSTILLPPSEDALNFYYADTLSKDPGLPLSLSPFKQPTIIYPKKVVSGYKPVPIPIAQYADNLTEIPKAKPVKPFTPQASIDGIYFAPIDEKKQYLYELAEQKRKLKKEQEQNEFQSPLVPSISTPEEDHTIPSEQETSESIHDHPERNRYSTPSKETAKRPVYVPENKGERTEFRMHGMNGPHSYQFGYDTGKGKNRQFRYEERDNDGHVRGHYGYMDKNGKLRVVKYDADPKLGFRADPPVVQE</sequence>
<evidence type="ECO:0000313" key="7">
    <source>
        <dbReference type="Proteomes" id="UP001497472"/>
    </source>
</evidence>
<keyword evidence="7" id="KW-1185">Reference proteome</keyword>
<dbReference type="InterPro" id="IPR000618">
    <property type="entry name" value="Insect_cuticle"/>
</dbReference>
<keyword evidence="2 5" id="KW-0732">Signal</keyword>
<evidence type="ECO:0000256" key="3">
    <source>
        <dbReference type="PROSITE-ProRule" id="PRU00497"/>
    </source>
</evidence>
<organism evidence="6 7">
    <name type="scientific">Leptosia nina</name>
    <dbReference type="NCBI Taxonomy" id="320188"/>
    <lineage>
        <taxon>Eukaryota</taxon>
        <taxon>Metazoa</taxon>
        <taxon>Ecdysozoa</taxon>
        <taxon>Arthropoda</taxon>
        <taxon>Hexapoda</taxon>
        <taxon>Insecta</taxon>
        <taxon>Pterygota</taxon>
        <taxon>Neoptera</taxon>
        <taxon>Endopterygota</taxon>
        <taxon>Lepidoptera</taxon>
        <taxon>Glossata</taxon>
        <taxon>Ditrysia</taxon>
        <taxon>Papilionoidea</taxon>
        <taxon>Pieridae</taxon>
        <taxon>Pierinae</taxon>
        <taxon>Leptosia</taxon>
    </lineage>
</organism>
<protein>
    <recommendedName>
        <fullName evidence="8">Cuticle protein</fullName>
    </recommendedName>
</protein>
<dbReference type="EMBL" id="CAVLEF010000225">
    <property type="protein sequence ID" value="CAK1553584.1"/>
    <property type="molecule type" value="Genomic_DNA"/>
</dbReference>
<dbReference type="GO" id="GO:0062129">
    <property type="term" value="C:chitin-based extracellular matrix"/>
    <property type="evidence" value="ECO:0007669"/>
    <property type="project" value="TreeGrafter"/>
</dbReference>
<evidence type="ECO:0000256" key="1">
    <source>
        <dbReference type="ARBA" id="ARBA00022460"/>
    </source>
</evidence>
<evidence type="ECO:0000313" key="6">
    <source>
        <dbReference type="EMBL" id="CAK1553584.1"/>
    </source>
</evidence>
<dbReference type="InterPro" id="IPR050468">
    <property type="entry name" value="Cuticle_Struct_Prot"/>
</dbReference>
<gene>
    <name evidence="6" type="ORF">LNINA_LOCUS12558</name>
</gene>
<keyword evidence="1 3" id="KW-0193">Cuticle</keyword>
<evidence type="ECO:0000256" key="2">
    <source>
        <dbReference type="ARBA" id="ARBA00022729"/>
    </source>
</evidence>
<evidence type="ECO:0000256" key="5">
    <source>
        <dbReference type="SAM" id="SignalP"/>
    </source>
</evidence>
<dbReference type="PANTHER" id="PTHR10380">
    <property type="entry name" value="CUTICLE PROTEIN"/>
    <property type="match status" value="1"/>
</dbReference>
<feature type="region of interest" description="Disordered" evidence="4">
    <location>
        <begin position="245"/>
        <end position="305"/>
    </location>
</feature>
<proteinExistence type="predicted"/>